<dbReference type="Gene3D" id="2.60.40.4050">
    <property type="match status" value="1"/>
</dbReference>
<keyword evidence="6" id="KW-0812">Transmembrane</keyword>
<comment type="subcellular location">
    <subcellularLocation>
        <location evidence="2">Cell outer membrane</location>
    </subcellularLocation>
    <subcellularLocation>
        <location evidence="1">Cell surface</location>
    </subcellularLocation>
</comment>
<accession>A0A725S9Y2</accession>
<dbReference type="InterPro" id="IPR024973">
    <property type="entry name" value="ESPR"/>
</dbReference>
<feature type="domain" description="Trimeric autotransporter adhesin YadA-like stalk" evidence="13">
    <location>
        <begin position="966"/>
        <end position="1006"/>
    </location>
</feature>
<keyword evidence="10" id="KW-0998">Cell outer membrane</keyword>
<evidence type="ECO:0000256" key="10">
    <source>
        <dbReference type="ARBA" id="ARBA00023237"/>
    </source>
</evidence>
<feature type="domain" description="Trimeric autotransporter adhesin YadA-like stalk" evidence="13">
    <location>
        <begin position="348"/>
        <end position="392"/>
    </location>
</feature>
<feature type="domain" description="Trimeric autotransporter adhesin YadA-like head" evidence="12">
    <location>
        <begin position="1057"/>
        <end position="1082"/>
    </location>
</feature>
<dbReference type="Gene3D" id="3.30.1300.30">
    <property type="entry name" value="GSPII I/J protein-like"/>
    <property type="match status" value="1"/>
</dbReference>
<keyword evidence="7" id="KW-0732">Signal</keyword>
<evidence type="ECO:0008006" key="17">
    <source>
        <dbReference type="Google" id="ProtNLM"/>
    </source>
</evidence>
<feature type="domain" description="Trimeric autotransporter adhesin YadA-like stalk" evidence="13">
    <location>
        <begin position="439"/>
        <end position="482"/>
    </location>
</feature>
<dbReference type="Gene3D" id="6.10.250.2040">
    <property type="match status" value="1"/>
</dbReference>
<feature type="domain" description="ESPR" evidence="14">
    <location>
        <begin position="1"/>
        <end position="47"/>
    </location>
</feature>
<evidence type="ECO:0000256" key="6">
    <source>
        <dbReference type="ARBA" id="ARBA00022692"/>
    </source>
</evidence>
<evidence type="ECO:0000259" key="11">
    <source>
        <dbReference type="Pfam" id="PF03895"/>
    </source>
</evidence>
<dbReference type="InterPro" id="IPR045584">
    <property type="entry name" value="Pilin-like"/>
</dbReference>
<comment type="caution">
    <text evidence="16">The sequence shown here is derived from an EMBL/GenBank/DDBJ whole genome shotgun (WGS) entry which is preliminary data.</text>
</comment>
<dbReference type="SUPFAM" id="SSF54523">
    <property type="entry name" value="Pili subunits"/>
    <property type="match status" value="1"/>
</dbReference>
<dbReference type="Pfam" id="PF05658">
    <property type="entry name" value="YadA_head"/>
    <property type="match status" value="8"/>
</dbReference>
<dbReference type="Gene3D" id="4.10.80.270">
    <property type="match status" value="5"/>
</dbReference>
<feature type="domain" description="Trimeric autotransporter adhesin YadA-like stalk" evidence="13">
    <location>
        <begin position="510"/>
        <end position="554"/>
    </location>
</feature>
<organism evidence="16">
    <name type="scientific">Salmonella senftenberg</name>
    <dbReference type="NCBI Taxonomy" id="28150"/>
    <lineage>
        <taxon>Bacteria</taxon>
        <taxon>Pseudomonadati</taxon>
        <taxon>Pseudomonadota</taxon>
        <taxon>Gammaproteobacteria</taxon>
        <taxon>Enterobacterales</taxon>
        <taxon>Enterobacteriaceae</taxon>
        <taxon>Salmonella</taxon>
    </lineage>
</organism>
<dbReference type="CDD" id="cd12820">
    <property type="entry name" value="LbR_YadA-like"/>
    <property type="match status" value="1"/>
</dbReference>
<evidence type="ECO:0000256" key="2">
    <source>
        <dbReference type="ARBA" id="ARBA00004442"/>
    </source>
</evidence>
<feature type="domain" description="Trimeric autotransporter adhesin YadA-like stalk" evidence="13">
    <location>
        <begin position="601"/>
        <end position="644"/>
    </location>
</feature>
<evidence type="ECO:0000256" key="1">
    <source>
        <dbReference type="ARBA" id="ARBA00004241"/>
    </source>
</evidence>
<dbReference type="EMBL" id="DAAQUA010000004">
    <property type="protein sequence ID" value="HAE0875816.1"/>
    <property type="molecule type" value="Genomic_DNA"/>
</dbReference>
<evidence type="ECO:0000256" key="8">
    <source>
        <dbReference type="ARBA" id="ARBA00022927"/>
    </source>
</evidence>
<dbReference type="GO" id="GO:0015031">
    <property type="term" value="P:protein transport"/>
    <property type="evidence" value="ECO:0007669"/>
    <property type="project" value="UniProtKB-KW"/>
</dbReference>
<feature type="domain" description="Trimeric autotransporter adhesin YadA-like head" evidence="12">
    <location>
        <begin position="905"/>
        <end position="931"/>
    </location>
</feature>
<feature type="domain" description="Trimeric autotransporter adhesin YadA-like C-terminal membrane anchor" evidence="11">
    <location>
        <begin position="1202"/>
        <end position="1262"/>
    </location>
</feature>
<protein>
    <recommendedName>
        <fullName evidence="17">Autotransporter adhesin SadA</fullName>
    </recommendedName>
</protein>
<dbReference type="GO" id="GO:0009279">
    <property type="term" value="C:cell outer membrane"/>
    <property type="evidence" value="ECO:0007669"/>
    <property type="project" value="UniProtKB-SubCell"/>
</dbReference>
<feature type="domain" description="Trimeric autotransporter adhesin YadA-like head" evidence="12">
    <location>
        <begin position="744"/>
        <end position="770"/>
    </location>
</feature>
<evidence type="ECO:0000259" key="13">
    <source>
        <dbReference type="Pfam" id="PF05662"/>
    </source>
</evidence>
<feature type="domain" description="Trimeric autotransporter adhesin YadA-like head" evidence="12">
    <location>
        <begin position="103"/>
        <end position="123"/>
    </location>
</feature>
<feature type="domain" description="Trimeric autotransporter adhesin YadA-like head" evidence="12">
    <location>
        <begin position="155"/>
        <end position="179"/>
    </location>
</feature>
<feature type="domain" description="Trimeric autotransporter adhesin YadA-like stalk" evidence="13">
    <location>
        <begin position="830"/>
        <end position="868"/>
    </location>
</feature>
<feature type="domain" description="Trimeric autotransporter adhesin YadA-like stalk" evidence="13">
    <location>
        <begin position="257"/>
        <end position="301"/>
    </location>
</feature>
<reference evidence="16" key="1">
    <citation type="journal article" date="2018" name="Genome Biol.">
        <title>SKESA: strategic k-mer extension for scrupulous assemblies.</title>
        <authorList>
            <person name="Souvorov A."/>
            <person name="Agarwala R."/>
            <person name="Lipman D.J."/>
        </authorList>
    </citation>
    <scope>NUCLEOTIDE SEQUENCE</scope>
    <source>
        <strain evidence="16">Salmonella enterica</strain>
    </source>
</reference>
<dbReference type="SUPFAM" id="SSF101967">
    <property type="entry name" value="Adhesin YadA, collagen-binding domain"/>
    <property type="match status" value="9"/>
</dbReference>
<feature type="domain" description="Trimeric autotransporter adhesin YadA-like head" evidence="12">
    <location>
        <begin position="1038"/>
        <end position="1055"/>
    </location>
</feature>
<feature type="domain" description="Trimeric autotransporter adhesin YadA-like head" evidence="12">
    <location>
        <begin position="125"/>
        <end position="153"/>
    </location>
</feature>
<comment type="similarity">
    <text evidence="3">Belongs to the autotransporter-2 (AT-2) (TC 1.B.40) family.</text>
</comment>
<dbReference type="AlphaFoldDB" id="A0A725S9Y2"/>
<evidence type="ECO:0000256" key="4">
    <source>
        <dbReference type="ARBA" id="ARBA00022448"/>
    </source>
</evidence>
<feature type="domain" description="Trimeric autotransporter adhesin YadA-like head" evidence="12">
    <location>
        <begin position="228"/>
        <end position="253"/>
    </location>
</feature>
<keyword evidence="4" id="KW-0813">Transport</keyword>
<dbReference type="GO" id="GO:0009986">
    <property type="term" value="C:cell surface"/>
    <property type="evidence" value="ECO:0007669"/>
    <property type="project" value="UniProtKB-SubCell"/>
</dbReference>
<name>A0A725S9Y2_SALSE</name>
<sequence length="1262" mass="127870">MNRIFRVLWNAATGTFVVTSETAKSRGKKSGRRKLAVSALISLSSIMVSADALANAGNDTGKGIGTENGWIAIGEGAEADSTITTKEKVAEDPSKGYVAGAGIAIGYYSKASGASSTALGGYSLAESIGSVALGAGAHTTSTAKYSMAVGTNAVASNLYAIALGTNANASGKNSIALGRDTVSSAERSLTVGLGANAASLDSMAFGYNTSVTSDAANGIAFGSGAVTSAKNSVAIGSNSTATEENVVSVGSDALKRKIVNVGNGAISESSTDAVNGSQLFATNANVTQNTTDIAANTDSINQNTTDIATNTTNINSLSDSVTTLTDDALLWDAASGAFSANHNGSDSKITNLAAGTLASDSTDAVNGSQLFATNENVSQNTTDIAANTTSINQNTTDIATNTTSINSLSNSVTTLTDDALLWDAVSGAFSANRNGSASKIINVAAGDLSEDSTDAVNGSQLYETNQRVDQNTSAIADINTSITNLSSDNLSWNETTSSFSASHGSSTTNKITNVAAGELSEESTDAVNGSQLFETNEKVDQNTTDIAANTTNITQNSSAIENLNTSVSDINTSITGLTDNALLWDEDIGAFSANHGGSTSKITNVAAGALSEDSTDAVNGSQLYETNQKVDQNTSAIADINTSITNLGTDALSWDDEEGAFSASHGTSGTNKITNVAAGEIASDSTDAVNGSQLYETNMLISQYNESISQLAGDTSETYITENGTGVKYIRTNDNGLEGQDAYATGNGATAVGYDAVASGAGSLALGQNSSSTIDGSIALGSGSTSNRAITTGIRETSVTSDGVVIGYNTTDRELLGALSLGTDGESYRQITNVADGSEAQDAVTVRQLQNAIGAVTTTPTKYYHANSTEEDSLAVGTDSLAMGAKTIVNADAGIGIGLNTLVMADAINGIAIGSNARAYHANSIAMGNGSQTTRGAQTDYTAYNMDTPQNSVGEFSVGSEDGQRQITNVAAGSADTDAVNVGQLKVTDSRVAANTESINNLNTQVSSLDTRVTNIENGIGDIVTTGSTKYFKTNTDGVDANAQGADSVAIGSGSIAAAENSVALGTNSVADEANTVSVGSSTQQRRITNVAAGVNNTDAVNVAQLKASEAGSVRYETNADGSVNYSVLNLGDGSGGTTRIGNVSAAVNDTDAVNYAQLKRSVEEANTYTDQKMGEMNSKIKGVENKMSGGIASAMAMAGLPQAYAPGANMTSIAGGTFNGESAVAIGVSMVSESGGWVYKLQGTSNSQGDYSAAIGAGFQW</sequence>
<evidence type="ECO:0000259" key="12">
    <source>
        <dbReference type="Pfam" id="PF05658"/>
    </source>
</evidence>
<dbReference type="InterPro" id="IPR008640">
    <property type="entry name" value="Adhesin_Head_dom"/>
</dbReference>
<dbReference type="Pfam" id="PF05662">
    <property type="entry name" value="YadA_stalk"/>
    <property type="match status" value="10"/>
</dbReference>
<evidence type="ECO:0000256" key="5">
    <source>
        <dbReference type="ARBA" id="ARBA00022452"/>
    </source>
</evidence>
<evidence type="ECO:0000259" key="14">
    <source>
        <dbReference type="Pfam" id="PF13018"/>
    </source>
</evidence>
<feature type="domain" description="Trimeric autotransporter adhesin YadA-like stalk" evidence="13">
    <location>
        <begin position="1140"/>
        <end position="1177"/>
    </location>
</feature>
<dbReference type="Gene3D" id="1.20.5.170">
    <property type="match status" value="6"/>
</dbReference>
<evidence type="ECO:0000313" key="15">
    <source>
        <dbReference type="EMBL" id="HAE0844381.1"/>
    </source>
</evidence>
<feature type="domain" description="Trimeric autotransporter adhesin YadA-like stalk" evidence="13">
    <location>
        <begin position="672"/>
        <end position="713"/>
    </location>
</feature>
<evidence type="ECO:0000256" key="7">
    <source>
        <dbReference type="ARBA" id="ARBA00022729"/>
    </source>
</evidence>
<keyword evidence="9" id="KW-0472">Membrane</keyword>
<dbReference type="Gene3D" id="2.150.10.10">
    <property type="entry name" value="Serralysin-like metalloprotease, C-terminal"/>
    <property type="match status" value="4"/>
</dbReference>
<keyword evidence="8" id="KW-0653">Protein transport</keyword>
<proteinExistence type="inferred from homology"/>
<dbReference type="InterPro" id="IPR008635">
    <property type="entry name" value="Coiled_stalk_dom"/>
</dbReference>
<evidence type="ECO:0000256" key="9">
    <source>
        <dbReference type="ARBA" id="ARBA00023136"/>
    </source>
</evidence>
<dbReference type="EMBL" id="DAAQTU010000008">
    <property type="protein sequence ID" value="HAE0844381.1"/>
    <property type="molecule type" value="Genomic_DNA"/>
</dbReference>
<dbReference type="Pfam" id="PF13018">
    <property type="entry name" value="ESPR"/>
    <property type="match status" value="1"/>
</dbReference>
<evidence type="ECO:0000313" key="16">
    <source>
        <dbReference type="EMBL" id="HAE0875816.1"/>
    </source>
</evidence>
<reference evidence="16" key="2">
    <citation type="submission" date="2019-04" db="EMBL/GenBank/DDBJ databases">
        <authorList>
            <consortium name="NCBI Pathogen Detection Project"/>
        </authorList>
    </citation>
    <scope>NUCLEOTIDE SEQUENCE</scope>
    <source>
        <strain evidence="16">Salmonella enterica</strain>
    </source>
</reference>
<dbReference type="InterPro" id="IPR011049">
    <property type="entry name" value="Serralysin-like_metalloprot_C"/>
</dbReference>
<dbReference type="InterPro" id="IPR005594">
    <property type="entry name" value="YadA_C"/>
</dbReference>
<keyword evidence="5" id="KW-1134">Transmembrane beta strand</keyword>
<evidence type="ECO:0000256" key="3">
    <source>
        <dbReference type="ARBA" id="ARBA00005848"/>
    </source>
</evidence>
<dbReference type="Gene3D" id="1.20.5.2280">
    <property type="match status" value="1"/>
</dbReference>
<gene>
    <name evidence="15" type="ORF">G2907_14075</name>
    <name evidence="16" type="ORF">G2909_09105</name>
</gene>
<feature type="domain" description="Trimeric autotransporter adhesin YadA-like stalk" evidence="13">
    <location>
        <begin position="1087"/>
        <end position="1126"/>
    </location>
</feature>
<dbReference type="Pfam" id="PF03895">
    <property type="entry name" value="YadA_anchor"/>
    <property type="match status" value="1"/>
</dbReference>